<protein>
    <submittedName>
        <fullName evidence="1">Uncharacterized protein</fullName>
    </submittedName>
</protein>
<proteinExistence type="predicted"/>
<gene>
    <name evidence="1" type="ORF">PoB_003089500</name>
</gene>
<dbReference type="Proteomes" id="UP000735302">
    <property type="component" value="Unassembled WGS sequence"/>
</dbReference>
<dbReference type="EMBL" id="BLXT01003739">
    <property type="protein sequence ID" value="GFO04390.1"/>
    <property type="molecule type" value="Genomic_DNA"/>
</dbReference>
<keyword evidence="2" id="KW-1185">Reference proteome</keyword>
<evidence type="ECO:0000313" key="2">
    <source>
        <dbReference type="Proteomes" id="UP000735302"/>
    </source>
</evidence>
<dbReference type="AlphaFoldDB" id="A0AAV4A892"/>
<organism evidence="1 2">
    <name type="scientific">Plakobranchus ocellatus</name>
    <dbReference type="NCBI Taxonomy" id="259542"/>
    <lineage>
        <taxon>Eukaryota</taxon>
        <taxon>Metazoa</taxon>
        <taxon>Spiralia</taxon>
        <taxon>Lophotrochozoa</taxon>
        <taxon>Mollusca</taxon>
        <taxon>Gastropoda</taxon>
        <taxon>Heterobranchia</taxon>
        <taxon>Euthyneura</taxon>
        <taxon>Panpulmonata</taxon>
        <taxon>Sacoglossa</taxon>
        <taxon>Placobranchoidea</taxon>
        <taxon>Plakobranchidae</taxon>
        <taxon>Plakobranchus</taxon>
    </lineage>
</organism>
<evidence type="ECO:0000313" key="1">
    <source>
        <dbReference type="EMBL" id="GFO04390.1"/>
    </source>
</evidence>
<reference evidence="1 2" key="1">
    <citation type="journal article" date="2021" name="Elife">
        <title>Chloroplast acquisition without the gene transfer in kleptoplastic sea slugs, Plakobranchus ocellatus.</title>
        <authorList>
            <person name="Maeda T."/>
            <person name="Takahashi S."/>
            <person name="Yoshida T."/>
            <person name="Shimamura S."/>
            <person name="Takaki Y."/>
            <person name="Nagai Y."/>
            <person name="Toyoda A."/>
            <person name="Suzuki Y."/>
            <person name="Arimoto A."/>
            <person name="Ishii H."/>
            <person name="Satoh N."/>
            <person name="Nishiyama T."/>
            <person name="Hasebe M."/>
            <person name="Maruyama T."/>
            <person name="Minagawa J."/>
            <person name="Obokata J."/>
            <person name="Shigenobu S."/>
        </authorList>
    </citation>
    <scope>NUCLEOTIDE SEQUENCE [LARGE SCALE GENOMIC DNA]</scope>
</reference>
<sequence>MQECSKTTFMGPDKVFTCQKYDRHNKLGNWHCFGLNNIPKISILARAVTLKIAEEGVSPVDFDGKCYMQPLRAFIDYTAILCSKENENSRVQIGLDTLME</sequence>
<accession>A0AAV4A892</accession>
<name>A0AAV4A892_9GAST</name>
<comment type="caution">
    <text evidence="1">The sequence shown here is derived from an EMBL/GenBank/DDBJ whole genome shotgun (WGS) entry which is preliminary data.</text>
</comment>